<feature type="non-terminal residue" evidence="1">
    <location>
        <position position="1"/>
    </location>
</feature>
<accession>A0ABW7CUF5</accession>
<protein>
    <submittedName>
        <fullName evidence="1">Uncharacterized protein</fullName>
    </submittedName>
</protein>
<dbReference type="RefSeq" id="WP_394150563.1">
    <property type="nucleotide sequence ID" value="NZ_JBGCUC010000074.1"/>
</dbReference>
<keyword evidence="2" id="KW-1185">Reference proteome</keyword>
<dbReference type="SUPFAM" id="SSF51011">
    <property type="entry name" value="Glycosyl hydrolase domain"/>
    <property type="match status" value="1"/>
</dbReference>
<name>A0ABW7CUF5_9GAMM</name>
<dbReference type="Proteomes" id="UP001605250">
    <property type="component" value="Unassembled WGS sequence"/>
</dbReference>
<reference evidence="1 2" key="1">
    <citation type="submission" date="2024-07" db="EMBL/GenBank/DDBJ databases">
        <title>Novel bacterial strain Erwinia sp. OPT-41 promoting growth of various crops.</title>
        <authorList>
            <person name="Egorshina A."/>
            <person name="Lukyantsev M.A."/>
            <person name="Golubev S.N."/>
            <person name="Muratova A.Y."/>
            <person name="Bulygina E.A."/>
        </authorList>
    </citation>
    <scope>NUCLEOTIDE SEQUENCE [LARGE SCALE GENOMIC DNA]</scope>
    <source>
        <strain evidence="1 2">OPT-41</strain>
    </source>
</reference>
<sequence length="109" mass="12068">GIHRRGGDATLLILYNAYSDLVSFTLPGSVGGVGWTRLLDTNLPDSQEVGTWAIGDRYDVTGRSMLMFVLKPEETPDGEVTEMERSYQHVMQAFERANIESVRFASPAT</sequence>
<gene>
    <name evidence="1" type="ORF">AB3U87_22155</name>
</gene>
<dbReference type="EMBL" id="JBGCUC010000074">
    <property type="protein sequence ID" value="MFG6079000.1"/>
    <property type="molecule type" value="Genomic_DNA"/>
</dbReference>
<evidence type="ECO:0000313" key="2">
    <source>
        <dbReference type="Proteomes" id="UP001605250"/>
    </source>
</evidence>
<proteinExistence type="predicted"/>
<dbReference type="InterPro" id="IPR013780">
    <property type="entry name" value="Glyco_hydro_b"/>
</dbReference>
<dbReference type="Gene3D" id="2.60.40.1180">
    <property type="entry name" value="Golgi alpha-mannosidase II"/>
    <property type="match status" value="1"/>
</dbReference>
<comment type="caution">
    <text evidence="1">The sequence shown here is derived from an EMBL/GenBank/DDBJ whole genome shotgun (WGS) entry which is preliminary data.</text>
</comment>
<evidence type="ECO:0000313" key="1">
    <source>
        <dbReference type="EMBL" id="MFG6079000.1"/>
    </source>
</evidence>
<organism evidence="1 2">
    <name type="scientific">Erwinia plantamica</name>
    <dbReference type="NCBI Taxonomy" id="3237104"/>
    <lineage>
        <taxon>Bacteria</taxon>
        <taxon>Pseudomonadati</taxon>
        <taxon>Pseudomonadota</taxon>
        <taxon>Gammaproteobacteria</taxon>
        <taxon>Enterobacterales</taxon>
        <taxon>Erwiniaceae</taxon>
        <taxon>Erwinia</taxon>
    </lineage>
</organism>